<accession>A0A2K8UH43</accession>
<dbReference type="GO" id="GO:0003677">
    <property type="term" value="F:DNA binding"/>
    <property type="evidence" value="ECO:0007669"/>
    <property type="project" value="InterPro"/>
</dbReference>
<name>A0A2K8UH43_9GAMM</name>
<dbReference type="EMBL" id="CP020370">
    <property type="protein sequence ID" value="AUB84799.1"/>
    <property type="molecule type" value="Genomic_DNA"/>
</dbReference>
<keyword evidence="4" id="KW-1185">Reference proteome</keyword>
<dbReference type="InterPro" id="IPR046847">
    <property type="entry name" value="Xre-like_HTH"/>
</dbReference>
<evidence type="ECO:0000313" key="4">
    <source>
        <dbReference type="Proteomes" id="UP000232638"/>
    </source>
</evidence>
<dbReference type="Pfam" id="PF09722">
    <property type="entry name" value="Xre_MbcA_ParS_C"/>
    <property type="match status" value="1"/>
</dbReference>
<organism evidence="3 4">
    <name type="scientific">Candidatus Thiodictyon syntrophicum</name>
    <dbReference type="NCBI Taxonomy" id="1166950"/>
    <lineage>
        <taxon>Bacteria</taxon>
        <taxon>Pseudomonadati</taxon>
        <taxon>Pseudomonadota</taxon>
        <taxon>Gammaproteobacteria</taxon>
        <taxon>Chromatiales</taxon>
        <taxon>Chromatiaceae</taxon>
        <taxon>Thiodictyon</taxon>
    </lineage>
</organism>
<dbReference type="NCBIfam" id="TIGR02293">
    <property type="entry name" value="TAS_TIGR02293"/>
    <property type="match status" value="1"/>
</dbReference>
<sequence>MFQFAKGLSPLQAHDLITEGLPVDSARELMASFLIIDRDAVLKAMGISERTLQRAKTADRPLDSNASDRTLRLAAVAEQAIEVLGSQEAAERWLAAPAMGLDQRRPIDLLQSSEGTELVKTLLTRMDYGVYA</sequence>
<evidence type="ECO:0000259" key="2">
    <source>
        <dbReference type="Pfam" id="PF20432"/>
    </source>
</evidence>
<dbReference type="InterPro" id="IPR024467">
    <property type="entry name" value="Xre/MbcA/ParS-like_toxin-bd"/>
</dbReference>
<proteinExistence type="predicted"/>
<dbReference type="Pfam" id="PF20432">
    <property type="entry name" value="Xre-like-HTH"/>
    <property type="match status" value="1"/>
</dbReference>
<feature type="domain" description="Antitoxin Xre-like helix-turn-helix" evidence="2">
    <location>
        <begin position="13"/>
        <end position="74"/>
    </location>
</feature>
<evidence type="ECO:0000313" key="3">
    <source>
        <dbReference type="EMBL" id="AUB84799.1"/>
    </source>
</evidence>
<dbReference type="KEGG" id="tsy:THSYN_15900"/>
<evidence type="ECO:0000259" key="1">
    <source>
        <dbReference type="Pfam" id="PF09722"/>
    </source>
</evidence>
<dbReference type="Proteomes" id="UP000232638">
    <property type="component" value="Chromosome"/>
</dbReference>
<gene>
    <name evidence="3" type="ORF">THSYN_15900</name>
</gene>
<dbReference type="InterPro" id="IPR011979">
    <property type="entry name" value="Antitox_Xre"/>
</dbReference>
<protein>
    <submittedName>
        <fullName evidence="3">Uncharacterized protein</fullName>
    </submittedName>
</protein>
<dbReference type="AlphaFoldDB" id="A0A2K8UH43"/>
<feature type="domain" description="Antitoxin Xre/MbcA/ParS-like toxin-binding" evidence="1">
    <location>
        <begin position="79"/>
        <end position="129"/>
    </location>
</feature>
<dbReference type="OrthoDB" id="5918037at2"/>
<reference evidence="3 4" key="1">
    <citation type="submission" date="2017-03" db="EMBL/GenBank/DDBJ databases">
        <title>Complete genome sequence of Candidatus 'Thiodictyon syntrophicum' sp. nov. strain Cad16T, a photolithoautotroph purple sulfur bacterium isolated from an alpine meromictic lake.</title>
        <authorList>
            <person name="Luedin S.M."/>
            <person name="Pothier J.F."/>
            <person name="Danza F."/>
            <person name="Storelli N."/>
            <person name="Wittwer M."/>
            <person name="Tonolla M."/>
        </authorList>
    </citation>
    <scope>NUCLEOTIDE SEQUENCE [LARGE SCALE GENOMIC DNA]</scope>
    <source>
        <strain evidence="3 4">Cad16T</strain>
    </source>
</reference>